<protein>
    <submittedName>
        <fullName evidence="3">SRPBCC domain-containing protein</fullName>
    </submittedName>
</protein>
<comment type="caution">
    <text evidence="3">The sequence shown here is derived from an EMBL/GenBank/DDBJ whole genome shotgun (WGS) entry which is preliminary data.</text>
</comment>
<dbReference type="PANTHER" id="PTHR36166:SF1">
    <property type="entry name" value="SRPBCC DOMAIN-CONTAINING PROTEIN"/>
    <property type="match status" value="1"/>
</dbReference>
<dbReference type="Pfam" id="PF08327">
    <property type="entry name" value="AHSA1"/>
    <property type="match status" value="1"/>
</dbReference>
<dbReference type="CDD" id="cd07822">
    <property type="entry name" value="SRPBCC_4"/>
    <property type="match status" value="1"/>
</dbReference>
<gene>
    <name evidence="3" type="ORF">ACFVKH_12450</name>
</gene>
<sequence>MPSLYTEIEIEASREQVWQALIHKENWYWWNTFLFDCDPHQPFREGQTVLLALQRLEGEEETEFQTTILRLQPSFYLRWISTAPGFKSEHVFELQDIGVDRTKYIHRERLSGLLAGLFFTFIRQDEKRGLKRMARQLKSYVERGSQPLQRSDRNRKVW</sequence>
<dbReference type="EMBL" id="JBHZOL010000078">
    <property type="protein sequence ID" value="MFE4107097.1"/>
    <property type="molecule type" value="Genomic_DNA"/>
</dbReference>
<dbReference type="InterPro" id="IPR013538">
    <property type="entry name" value="ASHA1/2-like_C"/>
</dbReference>
<reference evidence="3 4" key="1">
    <citation type="submission" date="2024-10" db="EMBL/GenBank/DDBJ databases">
        <authorList>
            <person name="Ratan Roy A."/>
            <person name="Morales Sandoval P.H."/>
            <person name="De Los Santos Villalobos S."/>
            <person name="Chakraborty S."/>
            <person name="Mukherjee J."/>
        </authorList>
    </citation>
    <scope>NUCLEOTIDE SEQUENCE [LARGE SCALE GENOMIC DNA]</scope>
    <source>
        <strain evidence="3 4">S1</strain>
    </source>
</reference>
<dbReference type="PANTHER" id="PTHR36166">
    <property type="entry name" value="CHROMOSOME 9, WHOLE GENOME SHOTGUN SEQUENCE"/>
    <property type="match status" value="1"/>
</dbReference>
<evidence type="ECO:0000313" key="3">
    <source>
        <dbReference type="EMBL" id="MFE4107097.1"/>
    </source>
</evidence>
<evidence type="ECO:0000313" key="4">
    <source>
        <dbReference type="Proteomes" id="UP001600165"/>
    </source>
</evidence>
<accession>A0ABW6IGY1</accession>
<feature type="domain" description="Activator of Hsp90 ATPase homologue 1/2-like C-terminal" evidence="2">
    <location>
        <begin position="12"/>
        <end position="142"/>
    </location>
</feature>
<comment type="similarity">
    <text evidence="1">Belongs to the AHA1 family.</text>
</comment>
<keyword evidence="4" id="KW-1185">Reference proteome</keyword>
<organism evidence="3 4">
    <name type="scientific">Almyronema epifaneia S1</name>
    <dbReference type="NCBI Taxonomy" id="2991925"/>
    <lineage>
        <taxon>Bacteria</taxon>
        <taxon>Bacillati</taxon>
        <taxon>Cyanobacteriota</taxon>
        <taxon>Cyanophyceae</taxon>
        <taxon>Nodosilineales</taxon>
        <taxon>Nodosilineaceae</taxon>
        <taxon>Almyronema</taxon>
        <taxon>Almyronema epifaneia</taxon>
    </lineage>
</organism>
<dbReference type="Gene3D" id="3.30.530.20">
    <property type="match status" value="1"/>
</dbReference>
<dbReference type="SUPFAM" id="SSF55961">
    <property type="entry name" value="Bet v1-like"/>
    <property type="match status" value="1"/>
</dbReference>
<dbReference type="RefSeq" id="WP_377965488.1">
    <property type="nucleotide sequence ID" value="NZ_JBHZOL010000078.1"/>
</dbReference>
<dbReference type="Proteomes" id="UP001600165">
    <property type="component" value="Unassembled WGS sequence"/>
</dbReference>
<name>A0ABW6IGY1_9CYAN</name>
<evidence type="ECO:0000256" key="1">
    <source>
        <dbReference type="ARBA" id="ARBA00006817"/>
    </source>
</evidence>
<proteinExistence type="inferred from homology"/>
<evidence type="ECO:0000259" key="2">
    <source>
        <dbReference type="Pfam" id="PF08327"/>
    </source>
</evidence>
<dbReference type="InterPro" id="IPR023393">
    <property type="entry name" value="START-like_dom_sf"/>
</dbReference>